<dbReference type="Pfam" id="PF08281">
    <property type="entry name" value="Sigma70_r4_2"/>
    <property type="match status" value="1"/>
</dbReference>
<comment type="similarity">
    <text evidence="1">Belongs to the sigma-70 factor family. ECF subfamily.</text>
</comment>
<dbReference type="AlphaFoldDB" id="A0A521E6C8"/>
<keyword evidence="2" id="KW-0805">Transcription regulation</keyword>
<gene>
    <name evidence="7" type="ORF">SAMN06265348_10785</name>
</gene>
<sequence length="192" mass="22643">MQKKKLFNGHQQLDFNAGEQVFDDIYIAHYTALFRYAFTMLNNDALAEEMVHQVFLKLLERNQPLVLRSSLKSYLYRAVHNECLNFIKHEKVKQVHIEKTEQGISYHTETPAGSLQYKELTAQLHRAVNELPEQCRTIFQMSRFEELKYAEIALELGISVKTVENQIGKALKKLRLQLAEYLPFILWFLFYI</sequence>
<accession>A0A521E6C8</accession>
<dbReference type="Gene3D" id="1.10.10.10">
    <property type="entry name" value="Winged helix-like DNA-binding domain superfamily/Winged helix DNA-binding domain"/>
    <property type="match status" value="1"/>
</dbReference>
<dbReference type="EMBL" id="FXTN01000007">
    <property type="protein sequence ID" value="SMO79449.1"/>
    <property type="molecule type" value="Genomic_DNA"/>
</dbReference>
<dbReference type="Gene3D" id="1.10.1740.10">
    <property type="match status" value="1"/>
</dbReference>
<dbReference type="PANTHER" id="PTHR43133:SF46">
    <property type="entry name" value="RNA POLYMERASE SIGMA-70 FACTOR ECF SUBFAMILY"/>
    <property type="match status" value="1"/>
</dbReference>
<dbReference type="Proteomes" id="UP000320300">
    <property type="component" value="Unassembled WGS sequence"/>
</dbReference>
<dbReference type="InterPro" id="IPR013249">
    <property type="entry name" value="RNA_pol_sigma70_r4_t2"/>
</dbReference>
<keyword evidence="8" id="KW-1185">Reference proteome</keyword>
<dbReference type="InterPro" id="IPR013324">
    <property type="entry name" value="RNA_pol_sigma_r3/r4-like"/>
</dbReference>
<organism evidence="7 8">
    <name type="scientific">Pedobacter westerhofensis</name>
    <dbReference type="NCBI Taxonomy" id="425512"/>
    <lineage>
        <taxon>Bacteria</taxon>
        <taxon>Pseudomonadati</taxon>
        <taxon>Bacteroidota</taxon>
        <taxon>Sphingobacteriia</taxon>
        <taxon>Sphingobacteriales</taxon>
        <taxon>Sphingobacteriaceae</taxon>
        <taxon>Pedobacter</taxon>
    </lineage>
</organism>
<keyword evidence="3" id="KW-0731">Sigma factor</keyword>
<feature type="domain" description="RNA polymerase sigma-70 region 2" evidence="5">
    <location>
        <begin position="26"/>
        <end position="90"/>
    </location>
</feature>
<evidence type="ECO:0000256" key="3">
    <source>
        <dbReference type="ARBA" id="ARBA00023082"/>
    </source>
</evidence>
<evidence type="ECO:0000256" key="4">
    <source>
        <dbReference type="ARBA" id="ARBA00023163"/>
    </source>
</evidence>
<dbReference type="Pfam" id="PF04542">
    <property type="entry name" value="Sigma70_r2"/>
    <property type="match status" value="1"/>
</dbReference>
<dbReference type="InterPro" id="IPR036388">
    <property type="entry name" value="WH-like_DNA-bd_sf"/>
</dbReference>
<feature type="domain" description="RNA polymerase sigma factor 70 region 4 type 2" evidence="6">
    <location>
        <begin position="123"/>
        <end position="174"/>
    </location>
</feature>
<dbReference type="GO" id="GO:0003677">
    <property type="term" value="F:DNA binding"/>
    <property type="evidence" value="ECO:0007669"/>
    <property type="project" value="InterPro"/>
</dbReference>
<dbReference type="NCBIfam" id="TIGR02985">
    <property type="entry name" value="Sig70_bacteroi1"/>
    <property type="match status" value="1"/>
</dbReference>
<dbReference type="InterPro" id="IPR013325">
    <property type="entry name" value="RNA_pol_sigma_r2"/>
</dbReference>
<dbReference type="GO" id="GO:0006352">
    <property type="term" value="P:DNA-templated transcription initiation"/>
    <property type="evidence" value="ECO:0007669"/>
    <property type="project" value="InterPro"/>
</dbReference>
<evidence type="ECO:0000256" key="2">
    <source>
        <dbReference type="ARBA" id="ARBA00023015"/>
    </source>
</evidence>
<protein>
    <submittedName>
        <fullName evidence="7">RNA polymerase sigma-70 factor, ECF subfamily</fullName>
    </submittedName>
</protein>
<dbReference type="InterPro" id="IPR039425">
    <property type="entry name" value="RNA_pol_sigma-70-like"/>
</dbReference>
<evidence type="ECO:0000313" key="8">
    <source>
        <dbReference type="Proteomes" id="UP000320300"/>
    </source>
</evidence>
<dbReference type="InterPro" id="IPR007627">
    <property type="entry name" value="RNA_pol_sigma70_r2"/>
</dbReference>
<dbReference type="GO" id="GO:0016987">
    <property type="term" value="F:sigma factor activity"/>
    <property type="evidence" value="ECO:0007669"/>
    <property type="project" value="UniProtKB-KW"/>
</dbReference>
<dbReference type="InterPro" id="IPR014327">
    <property type="entry name" value="RNA_pol_sigma70_bacteroid"/>
</dbReference>
<dbReference type="CDD" id="cd06171">
    <property type="entry name" value="Sigma70_r4"/>
    <property type="match status" value="1"/>
</dbReference>
<dbReference type="SUPFAM" id="SSF88946">
    <property type="entry name" value="Sigma2 domain of RNA polymerase sigma factors"/>
    <property type="match status" value="1"/>
</dbReference>
<evidence type="ECO:0000259" key="6">
    <source>
        <dbReference type="Pfam" id="PF08281"/>
    </source>
</evidence>
<name>A0A521E6C8_9SPHI</name>
<evidence type="ECO:0000256" key="1">
    <source>
        <dbReference type="ARBA" id="ARBA00010641"/>
    </source>
</evidence>
<keyword evidence="4" id="KW-0804">Transcription</keyword>
<reference evidence="7 8" key="1">
    <citation type="submission" date="2017-05" db="EMBL/GenBank/DDBJ databases">
        <authorList>
            <person name="Varghese N."/>
            <person name="Submissions S."/>
        </authorList>
    </citation>
    <scope>NUCLEOTIDE SEQUENCE [LARGE SCALE GENOMIC DNA]</scope>
    <source>
        <strain evidence="7 8">DSM 19036</strain>
    </source>
</reference>
<dbReference type="NCBIfam" id="TIGR02937">
    <property type="entry name" value="sigma70-ECF"/>
    <property type="match status" value="1"/>
</dbReference>
<dbReference type="RefSeq" id="WP_246101534.1">
    <property type="nucleotide sequence ID" value="NZ_CBCSJO010000007.1"/>
</dbReference>
<evidence type="ECO:0000313" key="7">
    <source>
        <dbReference type="EMBL" id="SMO79449.1"/>
    </source>
</evidence>
<proteinExistence type="inferred from homology"/>
<dbReference type="PANTHER" id="PTHR43133">
    <property type="entry name" value="RNA POLYMERASE ECF-TYPE SIGMA FACTO"/>
    <property type="match status" value="1"/>
</dbReference>
<evidence type="ECO:0000259" key="5">
    <source>
        <dbReference type="Pfam" id="PF04542"/>
    </source>
</evidence>
<dbReference type="InterPro" id="IPR014284">
    <property type="entry name" value="RNA_pol_sigma-70_dom"/>
</dbReference>
<dbReference type="SUPFAM" id="SSF88659">
    <property type="entry name" value="Sigma3 and sigma4 domains of RNA polymerase sigma factors"/>
    <property type="match status" value="1"/>
</dbReference>